<name>A0A0L7QYI7_9HYME</name>
<dbReference type="EMBL" id="KQ414692">
    <property type="protein sequence ID" value="KOC63616.1"/>
    <property type="molecule type" value="Genomic_DNA"/>
</dbReference>
<organism evidence="2 3">
    <name type="scientific">Habropoda laboriosa</name>
    <dbReference type="NCBI Taxonomy" id="597456"/>
    <lineage>
        <taxon>Eukaryota</taxon>
        <taxon>Metazoa</taxon>
        <taxon>Ecdysozoa</taxon>
        <taxon>Arthropoda</taxon>
        <taxon>Hexapoda</taxon>
        <taxon>Insecta</taxon>
        <taxon>Pterygota</taxon>
        <taxon>Neoptera</taxon>
        <taxon>Endopterygota</taxon>
        <taxon>Hymenoptera</taxon>
        <taxon>Apocrita</taxon>
        <taxon>Aculeata</taxon>
        <taxon>Apoidea</taxon>
        <taxon>Anthophila</taxon>
        <taxon>Apidae</taxon>
        <taxon>Habropoda</taxon>
    </lineage>
</organism>
<keyword evidence="3" id="KW-1185">Reference proteome</keyword>
<reference evidence="2 3" key="1">
    <citation type="submission" date="2015-07" db="EMBL/GenBank/DDBJ databases">
        <title>The genome of Habropoda laboriosa.</title>
        <authorList>
            <person name="Pan H."/>
            <person name="Kapheim K."/>
        </authorList>
    </citation>
    <scope>NUCLEOTIDE SEQUENCE [LARGE SCALE GENOMIC DNA]</scope>
    <source>
        <strain evidence="2">0110345459</strain>
    </source>
</reference>
<evidence type="ECO:0000256" key="1">
    <source>
        <dbReference type="SAM" id="MobiDB-lite"/>
    </source>
</evidence>
<proteinExistence type="predicted"/>
<dbReference type="AlphaFoldDB" id="A0A0L7QYI7"/>
<feature type="region of interest" description="Disordered" evidence="1">
    <location>
        <begin position="15"/>
        <end position="39"/>
    </location>
</feature>
<evidence type="ECO:0000313" key="3">
    <source>
        <dbReference type="Proteomes" id="UP000053825"/>
    </source>
</evidence>
<accession>A0A0L7QYI7</accession>
<dbReference type="Proteomes" id="UP000053825">
    <property type="component" value="Unassembled WGS sequence"/>
</dbReference>
<evidence type="ECO:0000313" key="2">
    <source>
        <dbReference type="EMBL" id="KOC63616.1"/>
    </source>
</evidence>
<gene>
    <name evidence="2" type="ORF">WH47_02497</name>
</gene>
<protein>
    <submittedName>
        <fullName evidence="2">Uncharacterized protein</fullName>
    </submittedName>
</protein>
<sequence length="68" mass="6864">MGWCEISDSEELCVGDGSARSGGSGEGGDSVNVDGLNSSIPEESELIGRTGMGLRESASAFVLCLPAL</sequence>